<keyword evidence="1" id="KW-1133">Transmembrane helix</keyword>
<proteinExistence type="predicted"/>
<dbReference type="RefSeq" id="WP_052826756.1">
    <property type="nucleotide sequence ID" value="NZ_AWFK01000021.1"/>
</dbReference>
<feature type="transmembrane region" description="Helical" evidence="1">
    <location>
        <begin position="40"/>
        <end position="58"/>
    </location>
</feature>
<sequence>MPSPNDPHSQDSFHTLRRFCMFMACICVVAVFALCYYRHWMPALVAAALTLLFALILLRTRRNDTGQEMAYDADRSDELDALDLLAEYDSETAQAAWHSAQPQSRSGNPYLDMAVALRKHLAIRELREATWQSMESVESTTRDTTSNTD</sequence>
<organism evidence="2 3">
    <name type="scientific">Bifidobacterium animalis subsp. animalis MCC 0483</name>
    <dbReference type="NCBI Taxonomy" id="1365955"/>
    <lineage>
        <taxon>Bacteria</taxon>
        <taxon>Bacillati</taxon>
        <taxon>Actinomycetota</taxon>
        <taxon>Actinomycetes</taxon>
        <taxon>Bifidobacteriales</taxon>
        <taxon>Bifidobacteriaceae</taxon>
        <taxon>Bifidobacterium</taxon>
    </lineage>
</organism>
<gene>
    <name evidence="2" type="ORF">BAAM0483_09210</name>
</gene>
<dbReference type="EMBL" id="AWFK01000021">
    <property type="protein sequence ID" value="KOA47841.1"/>
    <property type="molecule type" value="Genomic_DNA"/>
</dbReference>
<evidence type="ECO:0000256" key="1">
    <source>
        <dbReference type="SAM" id="Phobius"/>
    </source>
</evidence>
<accession>A0AB34T7D7</accession>
<reference evidence="2 3" key="1">
    <citation type="journal article" date="2015" name="Int J Genomics">
        <title>Comparative Genomics Revealed Genetic Diversity and Species/Strain-Level Differences in Carbohydrate Metabolism of Three Probiotic Bifidobacterial Species.</title>
        <authorList>
            <person name="Odamaki T."/>
            <person name="Horigome A."/>
            <person name="Sugahara H."/>
            <person name="Hashikura N."/>
            <person name="Minami J."/>
            <person name="Xiao J.Z."/>
            <person name="Abe F."/>
        </authorList>
    </citation>
    <scope>NUCLEOTIDE SEQUENCE [LARGE SCALE GENOMIC DNA]</scope>
    <source>
        <strain evidence="2 3">MCC 0483</strain>
    </source>
</reference>
<evidence type="ECO:0000313" key="3">
    <source>
        <dbReference type="Proteomes" id="UP000037239"/>
    </source>
</evidence>
<dbReference type="AlphaFoldDB" id="A0AB34T7D7"/>
<keyword evidence="1" id="KW-0812">Transmembrane</keyword>
<keyword evidence="1" id="KW-0472">Membrane</keyword>
<feature type="transmembrane region" description="Helical" evidence="1">
    <location>
        <begin position="16"/>
        <end position="34"/>
    </location>
</feature>
<dbReference type="Proteomes" id="UP000037239">
    <property type="component" value="Unassembled WGS sequence"/>
</dbReference>
<evidence type="ECO:0000313" key="2">
    <source>
        <dbReference type="EMBL" id="KOA47841.1"/>
    </source>
</evidence>
<comment type="caution">
    <text evidence="2">The sequence shown here is derived from an EMBL/GenBank/DDBJ whole genome shotgun (WGS) entry which is preliminary data.</text>
</comment>
<name>A0AB34T7D7_9BIFI</name>
<protein>
    <submittedName>
        <fullName evidence="2">Uncharacterized protein</fullName>
    </submittedName>
</protein>